<feature type="transmembrane region" description="Helical" evidence="4">
    <location>
        <begin position="176"/>
        <end position="196"/>
    </location>
</feature>
<evidence type="ECO:0000313" key="7">
    <source>
        <dbReference type="Proteomes" id="UP000244855"/>
    </source>
</evidence>
<feature type="region of interest" description="Disordered" evidence="3">
    <location>
        <begin position="1"/>
        <end position="70"/>
    </location>
</feature>
<proteinExistence type="inferred from homology"/>
<feature type="transmembrane region" description="Helical" evidence="4">
    <location>
        <begin position="283"/>
        <end position="304"/>
    </location>
</feature>
<dbReference type="PROSITE" id="PS50850">
    <property type="entry name" value="MFS"/>
    <property type="match status" value="1"/>
</dbReference>
<comment type="subcellular location">
    <subcellularLocation>
        <location evidence="1">Membrane</location>
        <topology evidence="1">Multi-pass membrane protein</topology>
    </subcellularLocation>
</comment>
<name>A0A2V1EFY1_9PLEO</name>
<feature type="transmembrane region" description="Helical" evidence="4">
    <location>
        <begin position="437"/>
        <end position="458"/>
    </location>
</feature>
<dbReference type="GO" id="GO:0016020">
    <property type="term" value="C:membrane"/>
    <property type="evidence" value="ECO:0007669"/>
    <property type="project" value="UniProtKB-SubCell"/>
</dbReference>
<dbReference type="PANTHER" id="PTHR11360:SF315">
    <property type="entry name" value="TRANSPORTER MCH2-RELATED"/>
    <property type="match status" value="1"/>
</dbReference>
<keyword evidence="4" id="KW-1133">Transmembrane helix</keyword>
<organism evidence="6 7">
    <name type="scientific">Periconia macrospinosa</name>
    <dbReference type="NCBI Taxonomy" id="97972"/>
    <lineage>
        <taxon>Eukaryota</taxon>
        <taxon>Fungi</taxon>
        <taxon>Dikarya</taxon>
        <taxon>Ascomycota</taxon>
        <taxon>Pezizomycotina</taxon>
        <taxon>Dothideomycetes</taxon>
        <taxon>Pleosporomycetidae</taxon>
        <taxon>Pleosporales</taxon>
        <taxon>Massarineae</taxon>
        <taxon>Periconiaceae</taxon>
        <taxon>Periconia</taxon>
    </lineage>
</organism>
<feature type="transmembrane region" description="Helical" evidence="4">
    <location>
        <begin position="151"/>
        <end position="170"/>
    </location>
</feature>
<dbReference type="InterPro" id="IPR011701">
    <property type="entry name" value="MFS"/>
</dbReference>
<evidence type="ECO:0000256" key="3">
    <source>
        <dbReference type="SAM" id="MobiDB-lite"/>
    </source>
</evidence>
<feature type="transmembrane region" description="Helical" evidence="4">
    <location>
        <begin position="208"/>
        <end position="227"/>
    </location>
</feature>
<dbReference type="Proteomes" id="UP000244855">
    <property type="component" value="Unassembled WGS sequence"/>
</dbReference>
<evidence type="ECO:0000256" key="4">
    <source>
        <dbReference type="SAM" id="Phobius"/>
    </source>
</evidence>
<dbReference type="Pfam" id="PF07690">
    <property type="entry name" value="MFS_1"/>
    <property type="match status" value="1"/>
</dbReference>
<dbReference type="InterPro" id="IPR020846">
    <property type="entry name" value="MFS_dom"/>
</dbReference>
<dbReference type="SUPFAM" id="SSF103473">
    <property type="entry name" value="MFS general substrate transporter"/>
    <property type="match status" value="1"/>
</dbReference>
<accession>A0A2V1EFY1</accession>
<reference evidence="6 7" key="1">
    <citation type="journal article" date="2018" name="Sci. Rep.">
        <title>Comparative genomics provides insights into the lifestyle and reveals functional heterogeneity of dark septate endophytic fungi.</title>
        <authorList>
            <person name="Knapp D.G."/>
            <person name="Nemeth J.B."/>
            <person name="Barry K."/>
            <person name="Hainaut M."/>
            <person name="Henrissat B."/>
            <person name="Johnson J."/>
            <person name="Kuo A."/>
            <person name="Lim J.H.P."/>
            <person name="Lipzen A."/>
            <person name="Nolan M."/>
            <person name="Ohm R.A."/>
            <person name="Tamas L."/>
            <person name="Grigoriev I.V."/>
            <person name="Spatafora J.W."/>
            <person name="Nagy L.G."/>
            <person name="Kovacs G.M."/>
        </authorList>
    </citation>
    <scope>NUCLEOTIDE SEQUENCE [LARGE SCALE GENOMIC DNA]</scope>
    <source>
        <strain evidence="6 7">DSE2036</strain>
    </source>
</reference>
<keyword evidence="7" id="KW-1185">Reference proteome</keyword>
<feature type="transmembrane region" description="Helical" evidence="4">
    <location>
        <begin position="310"/>
        <end position="328"/>
    </location>
</feature>
<dbReference type="EMBL" id="KZ805300">
    <property type="protein sequence ID" value="PVI08410.1"/>
    <property type="molecule type" value="Genomic_DNA"/>
</dbReference>
<dbReference type="Gene3D" id="1.20.1250.20">
    <property type="entry name" value="MFS general substrate transporter like domains"/>
    <property type="match status" value="2"/>
</dbReference>
<feature type="transmembrane region" description="Helical" evidence="4">
    <location>
        <begin position="373"/>
        <end position="391"/>
    </location>
</feature>
<dbReference type="InterPro" id="IPR036259">
    <property type="entry name" value="MFS_trans_sf"/>
</dbReference>
<feature type="domain" description="Major facilitator superfamily (MFS) profile" evidence="5">
    <location>
        <begin position="282"/>
        <end position="513"/>
    </location>
</feature>
<evidence type="ECO:0000256" key="2">
    <source>
        <dbReference type="ARBA" id="ARBA00006727"/>
    </source>
</evidence>
<keyword evidence="4" id="KW-0472">Membrane</keyword>
<evidence type="ECO:0000313" key="6">
    <source>
        <dbReference type="EMBL" id="PVI08410.1"/>
    </source>
</evidence>
<dbReference type="InterPro" id="IPR050327">
    <property type="entry name" value="Proton-linked_MCT"/>
</dbReference>
<evidence type="ECO:0000259" key="5">
    <source>
        <dbReference type="PROSITE" id="PS50850"/>
    </source>
</evidence>
<dbReference type="OrthoDB" id="2213137at2759"/>
<feature type="transmembrane region" description="Helical" evidence="4">
    <location>
        <begin position="398"/>
        <end position="417"/>
    </location>
</feature>
<feature type="transmembrane region" description="Helical" evidence="4">
    <location>
        <begin position="78"/>
        <end position="109"/>
    </location>
</feature>
<sequence length="513" mass="55450">MTTDARGKEFDEEFLQDNGNDDTQKTPVSPVALHEKDISSAAEGQHGGDNKKNDESVLEQQGQRSSAKIADVPPNGGYGWVCVACVATINAHTWGLNSSYAVFLAYYLANNHFPGATPLQYAFIGGLSISQSLIISPLATLTTRLFGTRTTLLIGVFFETLSFIGASFSTQIWHLFLTQGICFGWGLGFLFVGSVVIAPQWFTTRRSLANGFAAAGSGLGGLIYSLAAQTMIRNMSLPWAFRILGIVSCVVNTICALLVKDRNKQIGSSQIAFDYRLFRKPQFVGLLAFGFLSMLGYVVLLFSLPNYARTVGLTASQGSIIGAVFNLGQALGRPPIGYWSDTFGRLNMAASMTALCGVFSLLIWIFAKSFGVLLFFAIVGGCVAGTFWAVAGPVTTEVMGLVDLPAALSITWLVLVLPTTFSEPIGLEIVSLNNGSYTGAILFTGFMYLGAAVVLWFVRAWKIGELEEEKAAKAQLDSRSSDPVIGKEVMGGDSDVSFEKIKFFRRFFMAYKV</sequence>
<keyword evidence="4" id="KW-0812">Transmembrane</keyword>
<dbReference type="GO" id="GO:0022857">
    <property type="term" value="F:transmembrane transporter activity"/>
    <property type="evidence" value="ECO:0007669"/>
    <property type="project" value="InterPro"/>
</dbReference>
<feature type="transmembrane region" description="Helical" evidence="4">
    <location>
        <begin position="121"/>
        <end position="139"/>
    </location>
</feature>
<dbReference type="AlphaFoldDB" id="A0A2V1EFY1"/>
<protein>
    <submittedName>
        <fullName evidence="6">MFS general substrate transporter</fullName>
    </submittedName>
</protein>
<dbReference type="PANTHER" id="PTHR11360">
    <property type="entry name" value="MONOCARBOXYLATE TRANSPORTER"/>
    <property type="match status" value="1"/>
</dbReference>
<feature type="compositionally biased region" description="Basic and acidic residues" evidence="3">
    <location>
        <begin position="46"/>
        <end position="55"/>
    </location>
</feature>
<evidence type="ECO:0000256" key="1">
    <source>
        <dbReference type="ARBA" id="ARBA00004141"/>
    </source>
</evidence>
<gene>
    <name evidence="6" type="ORF">DM02DRAFT_607816</name>
</gene>
<feature type="transmembrane region" description="Helical" evidence="4">
    <location>
        <begin position="349"/>
        <end position="367"/>
    </location>
</feature>
<comment type="similarity">
    <text evidence="2">Belongs to the major facilitator superfamily. Monocarboxylate porter (TC 2.A.1.13) family.</text>
</comment>
<feature type="transmembrane region" description="Helical" evidence="4">
    <location>
        <begin position="239"/>
        <end position="259"/>
    </location>
</feature>